<dbReference type="InterPro" id="IPR050736">
    <property type="entry name" value="Sensor_HK_Regulatory"/>
</dbReference>
<feature type="domain" description="Histidine kinase" evidence="9">
    <location>
        <begin position="224"/>
        <end position="443"/>
    </location>
</feature>
<comment type="catalytic activity">
    <reaction evidence="1">
        <text>ATP + protein L-histidine = ADP + protein N-phospho-L-histidine.</text>
        <dbReference type="EC" id="2.7.13.3"/>
    </reaction>
</comment>
<evidence type="ECO:0000259" key="9">
    <source>
        <dbReference type="PROSITE" id="PS50109"/>
    </source>
</evidence>
<keyword evidence="4" id="KW-0597">Phosphoprotein</keyword>
<dbReference type="InterPro" id="IPR005467">
    <property type="entry name" value="His_kinase_dom"/>
</dbReference>
<dbReference type="EC" id="2.7.13.3" evidence="3"/>
<dbReference type="InterPro" id="IPR004358">
    <property type="entry name" value="Sig_transdc_His_kin-like_C"/>
</dbReference>
<gene>
    <name evidence="10" type="ORF">GCM10010124_35510</name>
</gene>
<dbReference type="PANTHER" id="PTHR43711">
    <property type="entry name" value="TWO-COMPONENT HISTIDINE KINASE"/>
    <property type="match status" value="1"/>
</dbReference>
<evidence type="ECO:0000256" key="4">
    <source>
        <dbReference type="ARBA" id="ARBA00022553"/>
    </source>
</evidence>
<keyword evidence="6" id="KW-0418">Kinase</keyword>
<dbReference type="InterPro" id="IPR036890">
    <property type="entry name" value="HATPase_C_sf"/>
</dbReference>
<dbReference type="PROSITE" id="PS50109">
    <property type="entry name" value="HIS_KIN"/>
    <property type="match status" value="1"/>
</dbReference>
<dbReference type="SUPFAM" id="SSF55874">
    <property type="entry name" value="ATPase domain of HSP90 chaperone/DNA topoisomerase II/histidine kinase"/>
    <property type="match status" value="1"/>
</dbReference>
<evidence type="ECO:0000256" key="8">
    <source>
        <dbReference type="SAM" id="Coils"/>
    </source>
</evidence>
<dbReference type="SUPFAM" id="SSF47384">
    <property type="entry name" value="Homodimeric domain of signal transducing histidine kinase"/>
    <property type="match status" value="1"/>
</dbReference>
<dbReference type="Pfam" id="PF00512">
    <property type="entry name" value="HisKA"/>
    <property type="match status" value="1"/>
</dbReference>
<evidence type="ECO:0000256" key="7">
    <source>
        <dbReference type="ARBA" id="ARBA00023012"/>
    </source>
</evidence>
<dbReference type="CDD" id="cd00082">
    <property type="entry name" value="HisKA"/>
    <property type="match status" value="1"/>
</dbReference>
<name>A0A8J3BUL6_9ACTN</name>
<organism evidence="10 11">
    <name type="scientific">Pilimelia terevasa</name>
    <dbReference type="NCBI Taxonomy" id="53372"/>
    <lineage>
        <taxon>Bacteria</taxon>
        <taxon>Bacillati</taxon>
        <taxon>Actinomycetota</taxon>
        <taxon>Actinomycetes</taxon>
        <taxon>Micromonosporales</taxon>
        <taxon>Micromonosporaceae</taxon>
        <taxon>Pilimelia</taxon>
    </lineage>
</organism>
<evidence type="ECO:0000256" key="6">
    <source>
        <dbReference type="ARBA" id="ARBA00022777"/>
    </source>
</evidence>
<dbReference type="RefSeq" id="WP_189115482.1">
    <property type="nucleotide sequence ID" value="NZ_BMQC01000016.1"/>
</dbReference>
<comment type="caution">
    <text evidence="10">The sequence shown here is derived from an EMBL/GenBank/DDBJ whole genome shotgun (WGS) entry which is preliminary data.</text>
</comment>
<dbReference type="GO" id="GO:0005886">
    <property type="term" value="C:plasma membrane"/>
    <property type="evidence" value="ECO:0007669"/>
    <property type="project" value="UniProtKB-SubCell"/>
</dbReference>
<reference evidence="10" key="2">
    <citation type="submission" date="2020-09" db="EMBL/GenBank/DDBJ databases">
        <authorList>
            <person name="Sun Q."/>
            <person name="Ohkuma M."/>
        </authorList>
    </citation>
    <scope>NUCLEOTIDE SEQUENCE</scope>
    <source>
        <strain evidence="10">JCM 3091</strain>
    </source>
</reference>
<dbReference type="EMBL" id="BMQC01000016">
    <property type="protein sequence ID" value="GGK39791.1"/>
    <property type="molecule type" value="Genomic_DNA"/>
</dbReference>
<dbReference type="GO" id="GO:0000155">
    <property type="term" value="F:phosphorelay sensor kinase activity"/>
    <property type="evidence" value="ECO:0007669"/>
    <property type="project" value="InterPro"/>
</dbReference>
<evidence type="ECO:0000256" key="5">
    <source>
        <dbReference type="ARBA" id="ARBA00022679"/>
    </source>
</evidence>
<dbReference type="Gene3D" id="1.10.287.130">
    <property type="match status" value="1"/>
</dbReference>
<protein>
    <recommendedName>
        <fullName evidence="3">histidine kinase</fullName>
        <ecNumber evidence="3">2.7.13.3</ecNumber>
    </recommendedName>
</protein>
<dbReference type="CDD" id="cd16922">
    <property type="entry name" value="HATPase_EvgS-ArcB-TorS-like"/>
    <property type="match status" value="1"/>
</dbReference>
<proteinExistence type="predicted"/>
<dbReference type="Proteomes" id="UP000662200">
    <property type="component" value="Unassembled WGS sequence"/>
</dbReference>
<keyword evidence="11" id="KW-1185">Reference proteome</keyword>
<evidence type="ECO:0000313" key="11">
    <source>
        <dbReference type="Proteomes" id="UP000662200"/>
    </source>
</evidence>
<evidence type="ECO:0000313" key="10">
    <source>
        <dbReference type="EMBL" id="GGK39791.1"/>
    </source>
</evidence>
<evidence type="ECO:0000256" key="2">
    <source>
        <dbReference type="ARBA" id="ARBA00004236"/>
    </source>
</evidence>
<accession>A0A8J3BUL6</accession>
<keyword evidence="5" id="KW-0808">Transferase</keyword>
<dbReference type="AlphaFoldDB" id="A0A8J3BUL6"/>
<dbReference type="InterPro" id="IPR003661">
    <property type="entry name" value="HisK_dim/P_dom"/>
</dbReference>
<dbReference type="PANTHER" id="PTHR43711:SF1">
    <property type="entry name" value="HISTIDINE KINASE 1"/>
    <property type="match status" value="1"/>
</dbReference>
<dbReference type="Gene3D" id="3.30.565.10">
    <property type="entry name" value="Histidine kinase-like ATPase, C-terminal domain"/>
    <property type="match status" value="1"/>
</dbReference>
<dbReference type="SMART" id="SM00388">
    <property type="entry name" value="HisKA"/>
    <property type="match status" value="1"/>
</dbReference>
<dbReference type="InterPro" id="IPR036097">
    <property type="entry name" value="HisK_dim/P_sf"/>
</dbReference>
<dbReference type="SMART" id="SM00387">
    <property type="entry name" value="HATPase_c"/>
    <property type="match status" value="1"/>
</dbReference>
<keyword evidence="8" id="KW-0175">Coiled coil</keyword>
<dbReference type="InterPro" id="IPR003594">
    <property type="entry name" value="HATPase_dom"/>
</dbReference>
<sequence length="450" mass="47810">MTEILRGVLRVERDIFVLRQCGREVAALVGLDGQDQVRVATALSEMGREVLGVGGADVVFAVAEDPARLVVDLYSRGRLDGAGRTPARQAAARLVDDLAVTDEGGATRVRLTRRLAGGALPADVLSRLSAEAAALVPATPLEELAAQNQSLIAALEEVSRQRNDLTRLNAELQETNQGVLALYAQLSEELEETNRGVVALYAEIDDKSAQLHAASEAKSRFLANISHELRAPLTAVIGLSRMLADPSSDPVTADQATQVALIHDSARGLLVLVNDLLDLAKAEAGHIEPTWDDVDLPLVLRQLSGTLHAIGPRPGVALVIEDAPADVTLRSDEALLAQVLRNLLTNGMKFTEHGEVRLRCRAEGAQCVEFTVTDTGIGIAPEQLDRIFEDFYQVRGQLQASVTGTGLGLPYARRLTGILGGTLRVASEPGVGSTFTVALPRRPAAAAAVP</sequence>
<dbReference type="PRINTS" id="PR00344">
    <property type="entry name" value="BCTRLSENSOR"/>
</dbReference>
<keyword evidence="7" id="KW-0902">Two-component regulatory system</keyword>
<evidence type="ECO:0000256" key="1">
    <source>
        <dbReference type="ARBA" id="ARBA00000085"/>
    </source>
</evidence>
<dbReference type="Pfam" id="PF02518">
    <property type="entry name" value="HATPase_c"/>
    <property type="match status" value="1"/>
</dbReference>
<feature type="coiled-coil region" evidence="8">
    <location>
        <begin position="141"/>
        <end position="203"/>
    </location>
</feature>
<comment type="subcellular location">
    <subcellularLocation>
        <location evidence="2">Cell membrane</location>
    </subcellularLocation>
</comment>
<reference evidence="10" key="1">
    <citation type="journal article" date="2014" name="Int. J. Syst. Evol. Microbiol.">
        <title>Complete genome sequence of Corynebacterium casei LMG S-19264T (=DSM 44701T), isolated from a smear-ripened cheese.</title>
        <authorList>
            <consortium name="US DOE Joint Genome Institute (JGI-PGF)"/>
            <person name="Walter F."/>
            <person name="Albersmeier A."/>
            <person name="Kalinowski J."/>
            <person name="Ruckert C."/>
        </authorList>
    </citation>
    <scope>NUCLEOTIDE SEQUENCE</scope>
    <source>
        <strain evidence="10">JCM 3091</strain>
    </source>
</reference>
<evidence type="ECO:0000256" key="3">
    <source>
        <dbReference type="ARBA" id="ARBA00012438"/>
    </source>
</evidence>